<sequence>TEITYSEPKADGCTIVNIETPIENGFKSATCAIPGYKWENHGYSEIEMEQLRQLVKSVAHLLIKYSREGGIESA</sequence>
<accession>A0A9D1Y5D6</accession>
<reference evidence="1" key="2">
    <citation type="submission" date="2021-04" db="EMBL/GenBank/DDBJ databases">
        <authorList>
            <person name="Gilroy R."/>
        </authorList>
    </citation>
    <scope>NUCLEOTIDE SEQUENCE</scope>
    <source>
        <strain evidence="1">ChiHecec2B26-7398</strain>
    </source>
</reference>
<name>A0A9D1Y5D6_9FIRM</name>
<dbReference type="EMBL" id="DXEI01000141">
    <property type="protein sequence ID" value="HIX95685.1"/>
    <property type="molecule type" value="Genomic_DNA"/>
</dbReference>
<feature type="non-terminal residue" evidence="1">
    <location>
        <position position="1"/>
    </location>
</feature>
<evidence type="ECO:0000313" key="1">
    <source>
        <dbReference type="EMBL" id="HIX95685.1"/>
    </source>
</evidence>
<protein>
    <submittedName>
        <fullName evidence="1">Uncharacterized protein</fullName>
    </submittedName>
</protein>
<dbReference type="Proteomes" id="UP000886751">
    <property type="component" value="Unassembled WGS sequence"/>
</dbReference>
<dbReference type="AlphaFoldDB" id="A0A9D1Y5D6"/>
<reference evidence="1" key="1">
    <citation type="journal article" date="2021" name="PeerJ">
        <title>Extensive microbial diversity within the chicken gut microbiome revealed by metagenomics and culture.</title>
        <authorList>
            <person name="Gilroy R."/>
            <person name="Ravi A."/>
            <person name="Getino M."/>
            <person name="Pursley I."/>
            <person name="Horton D.L."/>
            <person name="Alikhan N.F."/>
            <person name="Baker D."/>
            <person name="Gharbi K."/>
            <person name="Hall N."/>
            <person name="Watson M."/>
            <person name="Adriaenssens E.M."/>
            <person name="Foster-Nyarko E."/>
            <person name="Jarju S."/>
            <person name="Secka A."/>
            <person name="Antonio M."/>
            <person name="Oren A."/>
            <person name="Chaudhuri R.R."/>
            <person name="La Ragione R."/>
            <person name="Hildebrand F."/>
            <person name="Pallen M.J."/>
        </authorList>
    </citation>
    <scope>NUCLEOTIDE SEQUENCE</scope>
    <source>
        <strain evidence="1">ChiHecec2B26-7398</strain>
    </source>
</reference>
<proteinExistence type="predicted"/>
<comment type="caution">
    <text evidence="1">The sequence shown here is derived from an EMBL/GenBank/DDBJ whole genome shotgun (WGS) entry which is preliminary data.</text>
</comment>
<evidence type="ECO:0000313" key="2">
    <source>
        <dbReference type="Proteomes" id="UP000886751"/>
    </source>
</evidence>
<organism evidence="1 2">
    <name type="scientific">Candidatus Gemmiger excrementipullorum</name>
    <dbReference type="NCBI Taxonomy" id="2838610"/>
    <lineage>
        <taxon>Bacteria</taxon>
        <taxon>Bacillati</taxon>
        <taxon>Bacillota</taxon>
        <taxon>Clostridia</taxon>
        <taxon>Eubacteriales</taxon>
        <taxon>Gemmiger</taxon>
    </lineage>
</organism>
<gene>
    <name evidence="1" type="ORF">H9846_09535</name>
</gene>